<proteinExistence type="predicted"/>
<name>A0A397SXJ3_9GLOM</name>
<protein>
    <submittedName>
        <fullName evidence="1">Uncharacterized protein</fullName>
    </submittedName>
</protein>
<evidence type="ECO:0000313" key="1">
    <source>
        <dbReference type="EMBL" id="RIA88527.1"/>
    </source>
</evidence>
<dbReference type="Proteomes" id="UP000265703">
    <property type="component" value="Unassembled WGS sequence"/>
</dbReference>
<accession>A0A397SXJ3</accession>
<gene>
    <name evidence="1" type="ORF">C1645_826210</name>
</gene>
<reference evidence="1 2" key="1">
    <citation type="submission" date="2018-06" db="EMBL/GenBank/DDBJ databases">
        <title>Comparative genomics reveals the genomic features of Rhizophagus irregularis, R. cerebriforme, R. diaphanum and Gigaspora rosea, and their symbiotic lifestyle signature.</title>
        <authorList>
            <person name="Morin E."/>
            <person name="San Clemente H."/>
            <person name="Chen E.C.H."/>
            <person name="De La Providencia I."/>
            <person name="Hainaut M."/>
            <person name="Kuo A."/>
            <person name="Kohler A."/>
            <person name="Murat C."/>
            <person name="Tang N."/>
            <person name="Roy S."/>
            <person name="Loubradou J."/>
            <person name="Henrissat B."/>
            <person name="Grigoriev I.V."/>
            <person name="Corradi N."/>
            <person name="Roux C."/>
            <person name="Martin F.M."/>
        </authorList>
    </citation>
    <scope>NUCLEOTIDE SEQUENCE [LARGE SCALE GENOMIC DNA]</scope>
    <source>
        <strain evidence="1 2">DAOM 227022</strain>
    </source>
</reference>
<dbReference type="AlphaFoldDB" id="A0A397SXJ3"/>
<comment type="caution">
    <text evidence="1">The sequence shown here is derived from an EMBL/GenBank/DDBJ whole genome shotgun (WGS) entry which is preliminary data.</text>
</comment>
<sequence>MAFYRPHPRQRKMPQEHIVDLEDDNMHLRSALETEVKSSSQYTRRIRELERDYIRSSGSNSNSVSN</sequence>
<dbReference type="EMBL" id="QKYT01000259">
    <property type="protein sequence ID" value="RIA88527.1"/>
    <property type="molecule type" value="Genomic_DNA"/>
</dbReference>
<evidence type="ECO:0000313" key="2">
    <source>
        <dbReference type="Proteomes" id="UP000265703"/>
    </source>
</evidence>
<organism evidence="1 2">
    <name type="scientific">Glomus cerebriforme</name>
    <dbReference type="NCBI Taxonomy" id="658196"/>
    <lineage>
        <taxon>Eukaryota</taxon>
        <taxon>Fungi</taxon>
        <taxon>Fungi incertae sedis</taxon>
        <taxon>Mucoromycota</taxon>
        <taxon>Glomeromycotina</taxon>
        <taxon>Glomeromycetes</taxon>
        <taxon>Glomerales</taxon>
        <taxon>Glomeraceae</taxon>
        <taxon>Glomus</taxon>
    </lineage>
</organism>
<keyword evidence="2" id="KW-1185">Reference proteome</keyword>